<proteinExistence type="predicted"/>
<comment type="caution">
    <text evidence="1">The sequence shown here is derived from an EMBL/GenBank/DDBJ whole genome shotgun (WGS) entry which is preliminary data.</text>
</comment>
<reference evidence="1 2" key="1">
    <citation type="submission" date="2015-01" db="EMBL/GenBank/DDBJ databases">
        <title>Evolution of Trichinella species and genotypes.</title>
        <authorList>
            <person name="Korhonen P.K."/>
            <person name="Edoardo P."/>
            <person name="Giuseppe L.R."/>
            <person name="Gasser R.B."/>
        </authorList>
    </citation>
    <scope>NUCLEOTIDE SEQUENCE [LARGE SCALE GENOMIC DNA]</scope>
    <source>
        <strain evidence="1">ISS417</strain>
    </source>
</reference>
<sequence length="96" mass="10587">MNHERVSEMKKCMLSDLRMINGTGVKKRFISSSNCSNGIVQSGVISNCEQKENCTDQAKQVLLRGGEGAGWQVVEGVDKDDKLAKPVVNDEFLLDK</sequence>
<accession>A0A0V0U1P5</accession>
<dbReference type="EMBL" id="JYDJ01000081">
    <property type="protein sequence ID" value="KRX45167.1"/>
    <property type="molecule type" value="Genomic_DNA"/>
</dbReference>
<dbReference type="AlphaFoldDB" id="A0A0V0U1P5"/>
<protein>
    <submittedName>
        <fullName evidence="1">Uncharacterized protein</fullName>
    </submittedName>
</protein>
<dbReference type="Proteomes" id="UP000055048">
    <property type="component" value="Unassembled WGS sequence"/>
</dbReference>
<evidence type="ECO:0000313" key="2">
    <source>
        <dbReference type="Proteomes" id="UP000055048"/>
    </source>
</evidence>
<gene>
    <name evidence="1" type="ORF">T05_10965</name>
</gene>
<name>A0A0V0U1P5_9BILA</name>
<dbReference type="OrthoDB" id="10288514at2759"/>
<evidence type="ECO:0000313" key="1">
    <source>
        <dbReference type="EMBL" id="KRX45167.1"/>
    </source>
</evidence>
<keyword evidence="2" id="KW-1185">Reference proteome</keyword>
<organism evidence="1 2">
    <name type="scientific">Trichinella murrelli</name>
    <dbReference type="NCBI Taxonomy" id="144512"/>
    <lineage>
        <taxon>Eukaryota</taxon>
        <taxon>Metazoa</taxon>
        <taxon>Ecdysozoa</taxon>
        <taxon>Nematoda</taxon>
        <taxon>Enoplea</taxon>
        <taxon>Dorylaimia</taxon>
        <taxon>Trichinellida</taxon>
        <taxon>Trichinellidae</taxon>
        <taxon>Trichinella</taxon>
    </lineage>
</organism>